<reference evidence="2 3" key="1">
    <citation type="submission" date="2013-08" db="EMBL/GenBank/DDBJ databases">
        <authorList>
            <person name="Stouthamer R."/>
            <person name="Nunney L."/>
        </authorList>
    </citation>
    <scope>NUCLEOTIDE SEQUENCE [LARGE SCALE GENOMIC DNA]</scope>
    <source>
        <strain evidence="2">Ann-1</strain>
        <strain evidence="3">ann-1</strain>
    </source>
</reference>
<protein>
    <submittedName>
        <fullName evidence="2">Uncharacterized protein</fullName>
    </submittedName>
</protein>
<accession>A0A060H365</accession>
<dbReference type="KEGG" id="xfs:D934_06215"/>
<evidence type="ECO:0000313" key="3">
    <source>
        <dbReference type="Proteomes" id="UP000027215"/>
    </source>
</evidence>
<dbReference type="HOGENOM" id="CLU_208024_0_0_6"/>
<dbReference type="KEGG" id="xfs:D934_06500"/>
<evidence type="ECO:0000313" key="1">
    <source>
        <dbReference type="EMBL" id="AIC09947.1"/>
    </source>
</evidence>
<dbReference type="Proteomes" id="UP000027215">
    <property type="component" value="Chromosome"/>
</dbReference>
<dbReference type="EMBL" id="CP006696">
    <property type="protein sequence ID" value="AIC09947.1"/>
    <property type="molecule type" value="Genomic_DNA"/>
</dbReference>
<organism evidence="2 3">
    <name type="scientific">Xylella fastidiosa subsp. sandyi Ann-1</name>
    <dbReference type="NCBI Taxonomy" id="155920"/>
    <lineage>
        <taxon>Bacteria</taxon>
        <taxon>Pseudomonadati</taxon>
        <taxon>Pseudomonadota</taxon>
        <taxon>Gammaproteobacteria</taxon>
        <taxon>Lysobacterales</taxon>
        <taxon>Lysobacteraceae</taxon>
        <taxon>Xylella</taxon>
    </lineage>
</organism>
<dbReference type="PATRIC" id="fig|155920.8.peg.1459"/>
<sequence length="63" mass="6988">MIPCAITARTKQGVYTYTGLFHKTVEAKSDAYRRFGFPAVIAVTAIHRKAMRNNTHPSPPRAA</sequence>
<gene>
    <name evidence="1" type="ORF">D934_06215</name>
    <name evidence="2" type="ORF">D934_06500</name>
</gene>
<evidence type="ECO:0000313" key="2">
    <source>
        <dbReference type="EMBL" id="AIC09983.1"/>
    </source>
</evidence>
<name>A0A060H365_XYLFS</name>
<dbReference type="AlphaFoldDB" id="A0A060H365"/>
<dbReference type="EMBL" id="CP006696">
    <property type="protein sequence ID" value="AIC09983.1"/>
    <property type="molecule type" value="Genomic_DNA"/>
</dbReference>
<dbReference type="RefSeq" id="WP_024749277.1">
    <property type="nucleotide sequence ID" value="NZ_CP006696.1"/>
</dbReference>
<proteinExistence type="predicted"/>